<accession>A0ABQ8G0X7</accession>
<evidence type="ECO:0000256" key="1">
    <source>
        <dbReference type="SAM" id="MobiDB-lite"/>
    </source>
</evidence>
<organism evidence="2 3">
    <name type="scientific">Macrophomina phaseolina</name>
    <dbReference type="NCBI Taxonomy" id="35725"/>
    <lineage>
        <taxon>Eukaryota</taxon>
        <taxon>Fungi</taxon>
        <taxon>Dikarya</taxon>
        <taxon>Ascomycota</taxon>
        <taxon>Pezizomycotina</taxon>
        <taxon>Dothideomycetes</taxon>
        <taxon>Dothideomycetes incertae sedis</taxon>
        <taxon>Botryosphaeriales</taxon>
        <taxon>Botryosphaeriaceae</taxon>
        <taxon>Macrophomina</taxon>
    </lineage>
</organism>
<dbReference type="EMBL" id="JAGTJR010000028">
    <property type="protein sequence ID" value="KAH7041924.1"/>
    <property type="molecule type" value="Genomic_DNA"/>
</dbReference>
<dbReference type="Proteomes" id="UP000774617">
    <property type="component" value="Unassembled WGS sequence"/>
</dbReference>
<keyword evidence="3" id="KW-1185">Reference proteome</keyword>
<protein>
    <submittedName>
        <fullName evidence="2">Uncharacterized protein</fullName>
    </submittedName>
</protein>
<name>A0ABQ8G0X7_9PEZI</name>
<gene>
    <name evidence="2" type="ORF">B0J12DRAFT_762355</name>
</gene>
<feature type="non-terminal residue" evidence="2">
    <location>
        <position position="1"/>
    </location>
</feature>
<reference evidence="2 3" key="1">
    <citation type="journal article" date="2021" name="Nat. Commun.">
        <title>Genetic determinants of endophytism in the Arabidopsis root mycobiome.</title>
        <authorList>
            <person name="Mesny F."/>
            <person name="Miyauchi S."/>
            <person name="Thiergart T."/>
            <person name="Pickel B."/>
            <person name="Atanasova L."/>
            <person name="Karlsson M."/>
            <person name="Huettel B."/>
            <person name="Barry K.W."/>
            <person name="Haridas S."/>
            <person name="Chen C."/>
            <person name="Bauer D."/>
            <person name="Andreopoulos W."/>
            <person name="Pangilinan J."/>
            <person name="LaButti K."/>
            <person name="Riley R."/>
            <person name="Lipzen A."/>
            <person name="Clum A."/>
            <person name="Drula E."/>
            <person name="Henrissat B."/>
            <person name="Kohler A."/>
            <person name="Grigoriev I.V."/>
            <person name="Martin F.M."/>
            <person name="Hacquard S."/>
        </authorList>
    </citation>
    <scope>NUCLEOTIDE SEQUENCE [LARGE SCALE GENOMIC DNA]</scope>
    <source>
        <strain evidence="2 3">MPI-SDFR-AT-0080</strain>
    </source>
</reference>
<evidence type="ECO:0000313" key="2">
    <source>
        <dbReference type="EMBL" id="KAH7041924.1"/>
    </source>
</evidence>
<evidence type="ECO:0000313" key="3">
    <source>
        <dbReference type="Proteomes" id="UP000774617"/>
    </source>
</evidence>
<proteinExistence type="predicted"/>
<comment type="caution">
    <text evidence="2">The sequence shown here is derived from an EMBL/GenBank/DDBJ whole genome shotgun (WGS) entry which is preliminary data.</text>
</comment>
<sequence length="274" mass="28993">PVSSQADSSRGTSPRPPAARPAPSRRGFLFLFGMDSREFARGAQSCRGLAQSCCSQVPAVAAGSSFSLGPSGVLRNANVSLAQPRTQDLDWARGGGSVSRRVIRHRGIVNPLPDLPRPPVTRCGRPAAPLEPPPFPIRHLPRARVSGCSARFDRLSTERFANLGSRLHRNTAAPVALLQRSPGMLFGGDPPVLSLLQSFSLTSCSTRLSAFGLPPQCPPNVFHGPVLARLPSQHCSAAVSFSSPAGFASHHASRSAQARVVFPSVQVPPQRPLA</sequence>
<feature type="region of interest" description="Disordered" evidence="1">
    <location>
        <begin position="1"/>
        <end position="24"/>
    </location>
</feature>